<dbReference type="Proteomes" id="UP000315783">
    <property type="component" value="Unassembled WGS sequence"/>
</dbReference>
<feature type="active site" evidence="4">
    <location>
        <position position="83"/>
    </location>
</feature>
<evidence type="ECO:0000256" key="2">
    <source>
        <dbReference type="ARBA" id="ARBA00023239"/>
    </source>
</evidence>
<dbReference type="STRING" id="43265.A0A545VLT2"/>
<proteinExistence type="inferred from homology"/>
<protein>
    <submittedName>
        <fullName evidence="7">Scytalone dehydratase</fullName>
    </submittedName>
</protein>
<dbReference type="InterPro" id="IPR004235">
    <property type="entry name" value="Scytalone_dehydratase"/>
</dbReference>
<dbReference type="Gene3D" id="3.10.450.50">
    <property type="match status" value="1"/>
</dbReference>
<feature type="binding site" evidence="5">
    <location>
        <position position="48"/>
    </location>
    <ligand>
        <name>substrate</name>
    </ligand>
</feature>
<accession>A0A545VLT2</accession>
<name>A0A545VLT2_9HYPO</name>
<comment type="caution">
    <text evidence="7">The sequence shown here is derived from an EMBL/GenBank/DDBJ whole genome shotgun (WGS) entry which is preliminary data.</text>
</comment>
<dbReference type="PIRSF" id="PIRSF024851">
    <property type="entry name" value="SCD1"/>
    <property type="match status" value="1"/>
</dbReference>
<dbReference type="OrthoDB" id="5281072at2759"/>
<evidence type="ECO:0000256" key="5">
    <source>
        <dbReference type="PIRSR" id="PIRSR024851-51"/>
    </source>
</evidence>
<keyword evidence="2 3" id="KW-0456">Lyase</keyword>
<dbReference type="InterPro" id="IPR032710">
    <property type="entry name" value="NTF2-like_dom_sf"/>
</dbReference>
<reference evidence="7 8" key="1">
    <citation type="journal article" date="2019" name="Appl. Microbiol. Biotechnol.">
        <title>Genome sequence of Isaria javanica and comparative genome analysis insights into family S53 peptidase evolution in fungal entomopathogens.</title>
        <authorList>
            <person name="Lin R."/>
            <person name="Zhang X."/>
            <person name="Xin B."/>
            <person name="Zou M."/>
            <person name="Gao Y."/>
            <person name="Qin F."/>
            <person name="Hu Q."/>
            <person name="Xie B."/>
            <person name="Cheng X."/>
        </authorList>
    </citation>
    <scope>NUCLEOTIDE SEQUENCE [LARGE SCALE GENOMIC DNA]</scope>
    <source>
        <strain evidence="7 8">IJ1G</strain>
    </source>
</reference>
<evidence type="ECO:0000256" key="3">
    <source>
        <dbReference type="PIRNR" id="PIRNR024851"/>
    </source>
</evidence>
<comment type="similarity">
    <text evidence="1 3">Belongs to the scytalone dehydratase family.</text>
</comment>
<dbReference type="InterPro" id="IPR049884">
    <property type="entry name" value="Scytalone_dh"/>
</dbReference>
<gene>
    <name evidence="7" type="ORF">IF1G_10471</name>
</gene>
<dbReference type="Pfam" id="PF02982">
    <property type="entry name" value="Scytalone_dh"/>
    <property type="match status" value="1"/>
</dbReference>
<feature type="active site" evidence="4">
    <location>
        <position position="108"/>
    </location>
</feature>
<evidence type="ECO:0000256" key="1">
    <source>
        <dbReference type="ARBA" id="ARBA00008584"/>
    </source>
</evidence>
<keyword evidence="8" id="KW-1185">Reference proteome</keyword>
<dbReference type="AlphaFoldDB" id="A0A545VLT2"/>
<feature type="domain" description="Scytalone dehydratase-like" evidence="6">
    <location>
        <begin position="10"/>
        <end position="161"/>
    </location>
</feature>
<evidence type="ECO:0000313" key="8">
    <source>
        <dbReference type="Proteomes" id="UP000315783"/>
    </source>
</evidence>
<evidence type="ECO:0000259" key="6">
    <source>
        <dbReference type="Pfam" id="PF02982"/>
    </source>
</evidence>
<sequence length="163" mass="18772">MIAKNTHKIATEELVACQAAVFEWAESFDTKDWTRLEECIAPTLYVDYRAVMGMIWETMPAADFVNLVTAPAFLGNPLIKTQHFIGATKWVKTSQNEITGHHQMRVAHQKYKNADLKEVLHQGHAHGKATIHYRFVDGVWKFAGLVPEIRWFEHDYDKIFGEE</sequence>
<dbReference type="GO" id="GO:0006582">
    <property type="term" value="P:melanin metabolic process"/>
    <property type="evidence" value="ECO:0007669"/>
    <property type="project" value="InterPro"/>
</dbReference>
<evidence type="ECO:0000256" key="4">
    <source>
        <dbReference type="PIRSR" id="PIRSR024851-50"/>
    </source>
</evidence>
<dbReference type="SUPFAM" id="SSF54427">
    <property type="entry name" value="NTF2-like"/>
    <property type="match status" value="1"/>
</dbReference>
<dbReference type="GO" id="GO:0030411">
    <property type="term" value="F:scytalone dehydratase activity"/>
    <property type="evidence" value="ECO:0007669"/>
    <property type="project" value="InterPro"/>
</dbReference>
<organism evidence="7 8">
    <name type="scientific">Cordyceps javanica</name>
    <dbReference type="NCBI Taxonomy" id="43265"/>
    <lineage>
        <taxon>Eukaryota</taxon>
        <taxon>Fungi</taxon>
        <taxon>Dikarya</taxon>
        <taxon>Ascomycota</taxon>
        <taxon>Pezizomycotina</taxon>
        <taxon>Sordariomycetes</taxon>
        <taxon>Hypocreomycetidae</taxon>
        <taxon>Hypocreales</taxon>
        <taxon>Cordycipitaceae</taxon>
        <taxon>Cordyceps</taxon>
    </lineage>
</organism>
<dbReference type="EMBL" id="SPUK01000022">
    <property type="protein sequence ID" value="TQV90950.1"/>
    <property type="molecule type" value="Genomic_DNA"/>
</dbReference>
<evidence type="ECO:0000313" key="7">
    <source>
        <dbReference type="EMBL" id="TQV90950.1"/>
    </source>
</evidence>